<feature type="domain" description="AB hydrolase-1" evidence="1">
    <location>
        <begin position="45"/>
        <end position="150"/>
    </location>
</feature>
<evidence type="ECO:0000313" key="2">
    <source>
        <dbReference type="EMBL" id="SMD36398.1"/>
    </source>
</evidence>
<dbReference type="PANTHER" id="PTHR43798:SF33">
    <property type="entry name" value="HYDROLASE, PUTATIVE (AFU_ORTHOLOGUE AFUA_2G14860)-RELATED"/>
    <property type="match status" value="1"/>
</dbReference>
<dbReference type="GO" id="GO:0016020">
    <property type="term" value="C:membrane"/>
    <property type="evidence" value="ECO:0007669"/>
    <property type="project" value="TreeGrafter"/>
</dbReference>
<accession>A0A1W2GJ82</accession>
<dbReference type="InterPro" id="IPR000639">
    <property type="entry name" value="Epox_hydrolase-like"/>
</dbReference>
<evidence type="ECO:0000259" key="1">
    <source>
        <dbReference type="Pfam" id="PF00561"/>
    </source>
</evidence>
<protein>
    <submittedName>
        <fullName evidence="2">Pimeloyl-ACP methyl ester carboxylesterase</fullName>
    </submittedName>
</protein>
<dbReference type="InterPro" id="IPR050266">
    <property type="entry name" value="AB_hydrolase_sf"/>
</dbReference>
<dbReference type="Gene3D" id="3.40.50.1820">
    <property type="entry name" value="alpha/beta hydrolase"/>
    <property type="match status" value="1"/>
</dbReference>
<sequence length="299" mass="34938">MLNFNKLQGESMENCSLDQWYDTAQTFEWNGHSIVYKEQQAEKEILLLIHGFPTASYDWWKIWKPLTERFSVIAPDMIGFGYSDKPYDFPYAIMKQADLILDLLKEKEIKAFHILAHDYGDTVAQEILARANENQNFIVKSTCLLNGGIFPEAHHPILIQKLLMSPIGFVLSRLLNQKKFEKSFSKIFGKHTQLTAGELSIYWQLVSRANGHRIAHKIIRYMRERVENRERWVRALQDYPNKLGLINGPEDPISGKVMVERFQEIISEENIWLLENIGHYPQVEDPKGTLESYFQFIDQ</sequence>
<dbReference type="Pfam" id="PF00561">
    <property type="entry name" value="Abhydrolase_1"/>
    <property type="match status" value="1"/>
</dbReference>
<dbReference type="EMBL" id="FWYF01000003">
    <property type="protein sequence ID" value="SMD36398.1"/>
    <property type="molecule type" value="Genomic_DNA"/>
</dbReference>
<dbReference type="GO" id="GO:0046464">
    <property type="term" value="P:acylglycerol catabolic process"/>
    <property type="evidence" value="ECO:0007669"/>
    <property type="project" value="TreeGrafter"/>
</dbReference>
<keyword evidence="3" id="KW-1185">Reference proteome</keyword>
<dbReference type="PRINTS" id="PR00412">
    <property type="entry name" value="EPOXHYDRLASE"/>
</dbReference>
<evidence type="ECO:0000313" key="3">
    <source>
        <dbReference type="Proteomes" id="UP000192472"/>
    </source>
</evidence>
<dbReference type="SUPFAM" id="SSF53474">
    <property type="entry name" value="alpha/beta-Hydrolases"/>
    <property type="match status" value="1"/>
</dbReference>
<dbReference type="InterPro" id="IPR000073">
    <property type="entry name" value="AB_hydrolase_1"/>
</dbReference>
<name>A0A1W2GJ82_REIFA</name>
<dbReference type="GO" id="GO:0047372">
    <property type="term" value="F:monoacylglycerol lipase activity"/>
    <property type="evidence" value="ECO:0007669"/>
    <property type="project" value="TreeGrafter"/>
</dbReference>
<organism evidence="2 3">
    <name type="scientific">Reichenbachiella faecimaris</name>
    <dbReference type="NCBI Taxonomy" id="692418"/>
    <lineage>
        <taxon>Bacteria</taxon>
        <taxon>Pseudomonadati</taxon>
        <taxon>Bacteroidota</taxon>
        <taxon>Cytophagia</taxon>
        <taxon>Cytophagales</taxon>
        <taxon>Reichenbachiellaceae</taxon>
        <taxon>Reichenbachiella</taxon>
    </lineage>
</organism>
<proteinExistence type="predicted"/>
<dbReference type="AlphaFoldDB" id="A0A1W2GJ82"/>
<dbReference type="Proteomes" id="UP000192472">
    <property type="component" value="Unassembled WGS sequence"/>
</dbReference>
<dbReference type="STRING" id="692418.SAMN04488029_2876"/>
<dbReference type="InterPro" id="IPR029058">
    <property type="entry name" value="AB_hydrolase_fold"/>
</dbReference>
<dbReference type="PANTHER" id="PTHR43798">
    <property type="entry name" value="MONOACYLGLYCEROL LIPASE"/>
    <property type="match status" value="1"/>
</dbReference>
<reference evidence="2 3" key="1">
    <citation type="submission" date="2017-04" db="EMBL/GenBank/DDBJ databases">
        <authorList>
            <person name="Afonso C.L."/>
            <person name="Miller P.J."/>
            <person name="Scott M.A."/>
            <person name="Spackman E."/>
            <person name="Goraichik I."/>
            <person name="Dimitrov K.M."/>
            <person name="Suarez D.L."/>
            <person name="Swayne D.E."/>
        </authorList>
    </citation>
    <scope>NUCLEOTIDE SEQUENCE [LARGE SCALE GENOMIC DNA]</scope>
    <source>
        <strain evidence="2 3">DSM 26133</strain>
    </source>
</reference>
<gene>
    <name evidence="2" type="ORF">SAMN04488029_2876</name>
</gene>